<dbReference type="eggNOG" id="ENOG502ZG0P">
    <property type="taxonomic scope" value="Bacteria"/>
</dbReference>
<protein>
    <recommendedName>
        <fullName evidence="3">MaoC-like domain-containing protein</fullName>
    </recommendedName>
</protein>
<dbReference type="Proteomes" id="UP000001962">
    <property type="component" value="Chromosome"/>
</dbReference>
<dbReference type="RefSeq" id="WP_011628507.1">
    <property type="nucleotide sequence ID" value="NC_008340.1"/>
</dbReference>
<proteinExistence type="predicted"/>
<gene>
    <name evidence="1" type="ordered locus">Mlg_0758</name>
</gene>
<evidence type="ECO:0000313" key="1">
    <source>
        <dbReference type="EMBL" id="ABI56112.1"/>
    </source>
</evidence>
<dbReference type="EMBL" id="CP000453">
    <property type="protein sequence ID" value="ABI56112.1"/>
    <property type="molecule type" value="Genomic_DNA"/>
</dbReference>
<reference evidence="2" key="1">
    <citation type="submission" date="2006-08" db="EMBL/GenBank/DDBJ databases">
        <title>Complete sequence of Alkalilimnicola ehrilichei MLHE-1.</title>
        <authorList>
            <person name="Copeland A."/>
            <person name="Lucas S."/>
            <person name="Lapidus A."/>
            <person name="Barry K."/>
            <person name="Detter J.C."/>
            <person name="Glavina del Rio T."/>
            <person name="Hammon N."/>
            <person name="Israni S."/>
            <person name="Dalin E."/>
            <person name="Tice H."/>
            <person name="Pitluck S."/>
            <person name="Sims D."/>
            <person name="Brettin T."/>
            <person name="Bruce D."/>
            <person name="Han C."/>
            <person name="Tapia R."/>
            <person name="Gilna P."/>
            <person name="Schmutz J."/>
            <person name="Larimer F."/>
            <person name="Land M."/>
            <person name="Hauser L."/>
            <person name="Kyrpides N."/>
            <person name="Mikhailova N."/>
            <person name="Oremland R.S."/>
            <person name="Hoeft S.E."/>
            <person name="Switzer-Blum J."/>
            <person name="Kulp T."/>
            <person name="King G."/>
            <person name="Tabita R."/>
            <person name="Witte B."/>
            <person name="Santini J.M."/>
            <person name="Basu P."/>
            <person name="Hollibaugh J.T."/>
            <person name="Xie G."/>
            <person name="Stolz J.F."/>
            <person name="Richardson P."/>
        </authorList>
    </citation>
    <scope>NUCLEOTIDE SEQUENCE [LARGE SCALE GENOMIC DNA]</scope>
    <source>
        <strain evidence="2">ATCC BAA-1101 / DSM 17681 / MLHE-1</strain>
    </source>
</reference>
<keyword evidence="2" id="KW-1185">Reference proteome</keyword>
<organism evidence="1 2">
    <name type="scientific">Alkalilimnicola ehrlichii (strain ATCC BAA-1101 / DSM 17681 / MLHE-1)</name>
    <dbReference type="NCBI Taxonomy" id="187272"/>
    <lineage>
        <taxon>Bacteria</taxon>
        <taxon>Pseudomonadati</taxon>
        <taxon>Pseudomonadota</taxon>
        <taxon>Gammaproteobacteria</taxon>
        <taxon>Chromatiales</taxon>
        <taxon>Ectothiorhodospiraceae</taxon>
        <taxon>Alkalilimnicola</taxon>
    </lineage>
</organism>
<dbReference type="HOGENOM" id="CLU_896619_0_0_6"/>
<evidence type="ECO:0008006" key="3">
    <source>
        <dbReference type="Google" id="ProtNLM"/>
    </source>
</evidence>
<dbReference type="AlphaFoldDB" id="Q0AAM5"/>
<accession>Q0AAM5</accession>
<evidence type="ECO:0000313" key="2">
    <source>
        <dbReference type="Proteomes" id="UP000001962"/>
    </source>
</evidence>
<name>Q0AAM5_ALKEH</name>
<dbReference type="OrthoDB" id="6320928at2"/>
<sequence length="328" mass="36490">MASAALEITAPPEPYRFEQIHIDVARNASDDFNPFHDSRKWRLIRGNPFAGPIALGFQMECLMEYRVTRLRAEEGYPTPTSGFRNYQFTFADVLRPGEAFTPEVKPTRESQDEAGRPIRTNRVLLRKSGGLALMGTIRDSATPQCSVARSGLDLVGASPGQLNHAPDRRPLADSGWFLKRKYLMNGNAKNLISASLGDQAWYFDEIEHRINFPDMVPASLISCALLERADSIGFNFYADPMVYTAHHISVDQALARVLRSNDRLHILVDEPEVLTPGGGLHGRAPEQHRHRCLGLLRDGRVLFGAEVLLAPLQAIVGRDQATPRSRPA</sequence>
<dbReference type="KEGG" id="aeh:Mlg_0758"/>